<gene>
    <name evidence="2" type="ORF">Z043_104203</name>
</gene>
<dbReference type="EMBL" id="JARO02001114">
    <property type="protein sequence ID" value="KPP76441.1"/>
    <property type="molecule type" value="Genomic_DNA"/>
</dbReference>
<dbReference type="AlphaFoldDB" id="A0A0N8K211"/>
<feature type="chain" id="PRO_5006027453" evidence="1">
    <location>
        <begin position="31"/>
        <end position="62"/>
    </location>
</feature>
<comment type="caution">
    <text evidence="2">The sequence shown here is derived from an EMBL/GenBank/DDBJ whole genome shotgun (WGS) entry which is preliminary data.</text>
</comment>
<reference evidence="2 3" key="1">
    <citation type="submission" date="2015-08" db="EMBL/GenBank/DDBJ databases">
        <title>The genome of the Asian arowana (Scleropages formosus).</title>
        <authorList>
            <person name="Tan M.H."/>
            <person name="Gan H.M."/>
            <person name="Croft L.J."/>
            <person name="Austin C.M."/>
        </authorList>
    </citation>
    <scope>NUCLEOTIDE SEQUENCE [LARGE SCALE GENOMIC DNA]</scope>
    <source>
        <strain evidence="2">Aro1</strain>
    </source>
</reference>
<name>A0A0N8K211_SCLFO</name>
<feature type="signal peptide" evidence="1">
    <location>
        <begin position="1"/>
        <end position="30"/>
    </location>
</feature>
<feature type="non-terminal residue" evidence="2">
    <location>
        <position position="62"/>
    </location>
</feature>
<protein>
    <submittedName>
        <fullName evidence="2">Uncharacterized protein</fullName>
    </submittedName>
</protein>
<dbReference type="Proteomes" id="UP000034805">
    <property type="component" value="Unassembled WGS sequence"/>
</dbReference>
<dbReference type="STRING" id="113540.ENSSFOP00015069875"/>
<keyword evidence="1" id="KW-0732">Signal</keyword>
<evidence type="ECO:0000313" key="3">
    <source>
        <dbReference type="Proteomes" id="UP000034805"/>
    </source>
</evidence>
<evidence type="ECO:0000256" key="1">
    <source>
        <dbReference type="SAM" id="SignalP"/>
    </source>
</evidence>
<evidence type="ECO:0000313" key="2">
    <source>
        <dbReference type="EMBL" id="KPP76441.1"/>
    </source>
</evidence>
<proteinExistence type="predicted"/>
<organism evidence="2 3">
    <name type="scientific">Scleropages formosus</name>
    <name type="common">Asian bonytongue</name>
    <name type="synonym">Osteoglossum formosum</name>
    <dbReference type="NCBI Taxonomy" id="113540"/>
    <lineage>
        <taxon>Eukaryota</taxon>
        <taxon>Metazoa</taxon>
        <taxon>Chordata</taxon>
        <taxon>Craniata</taxon>
        <taxon>Vertebrata</taxon>
        <taxon>Euteleostomi</taxon>
        <taxon>Actinopterygii</taxon>
        <taxon>Neopterygii</taxon>
        <taxon>Teleostei</taxon>
        <taxon>Osteoglossocephala</taxon>
        <taxon>Osteoglossomorpha</taxon>
        <taxon>Osteoglossiformes</taxon>
        <taxon>Osteoglossidae</taxon>
        <taxon>Scleropages</taxon>
    </lineage>
</organism>
<sequence>MAGARAPGALPPPPLLLRALLLLLPPPSLARAGVQVPSCHEVRASFQLLHPGLKWAPESPVS</sequence>
<accession>A0A0N8K211</accession>